<dbReference type="InterPro" id="IPR008266">
    <property type="entry name" value="Tyr_kinase_AS"/>
</dbReference>
<evidence type="ECO:0000313" key="3">
    <source>
        <dbReference type="EMBL" id="CAL1133839.1"/>
    </source>
</evidence>
<protein>
    <submittedName>
        <fullName evidence="4">DUF4116 domain-containing protein</fullName>
    </submittedName>
</protein>
<dbReference type="InterPro" id="IPR025197">
    <property type="entry name" value="DUF4116"/>
</dbReference>
<dbReference type="GO" id="GO:0004674">
    <property type="term" value="F:protein serine/threonine kinase activity"/>
    <property type="evidence" value="ECO:0007669"/>
    <property type="project" value="TreeGrafter"/>
</dbReference>
<evidence type="ECO:0000313" key="2">
    <source>
        <dbReference type="EMBL" id="CAI3980464.1"/>
    </source>
</evidence>
<dbReference type="InterPro" id="IPR011009">
    <property type="entry name" value="Kinase-like_dom_sf"/>
</dbReference>
<reference evidence="2" key="1">
    <citation type="submission" date="2022-10" db="EMBL/GenBank/DDBJ databases">
        <authorList>
            <person name="Chen Y."/>
            <person name="Dougan E. K."/>
            <person name="Chan C."/>
            <person name="Rhodes N."/>
            <person name="Thang M."/>
        </authorList>
    </citation>
    <scope>NUCLEOTIDE SEQUENCE</scope>
</reference>
<comment type="caution">
    <text evidence="2">The sequence shown here is derived from an EMBL/GenBank/DDBJ whole genome shotgun (WGS) entry which is preliminary data.</text>
</comment>
<dbReference type="GO" id="GO:0005634">
    <property type="term" value="C:nucleus"/>
    <property type="evidence" value="ECO:0007669"/>
    <property type="project" value="TreeGrafter"/>
</dbReference>
<dbReference type="Gene3D" id="1.10.510.10">
    <property type="entry name" value="Transferase(Phosphotransferase) domain 1"/>
    <property type="match status" value="1"/>
</dbReference>
<dbReference type="InterPro" id="IPR000719">
    <property type="entry name" value="Prot_kinase_dom"/>
</dbReference>
<dbReference type="Pfam" id="PF00069">
    <property type="entry name" value="Pkinase"/>
    <property type="match status" value="1"/>
</dbReference>
<name>A0A9P1FKE8_9DINO</name>
<dbReference type="PROSITE" id="PS00109">
    <property type="entry name" value="PROTEIN_KINASE_TYR"/>
    <property type="match status" value="1"/>
</dbReference>
<dbReference type="EMBL" id="CAMXCT030000558">
    <property type="protein sequence ID" value="CAL4767776.1"/>
    <property type="molecule type" value="Genomic_DNA"/>
</dbReference>
<dbReference type="AlphaFoldDB" id="A0A9P1FKE8"/>
<gene>
    <name evidence="2" type="ORF">C1SCF055_LOCUS8332</name>
</gene>
<accession>A0A9P1FKE8</accession>
<keyword evidence="5" id="KW-1185">Reference proteome</keyword>
<dbReference type="Proteomes" id="UP001152797">
    <property type="component" value="Unassembled WGS sequence"/>
</dbReference>
<reference evidence="3" key="2">
    <citation type="submission" date="2024-04" db="EMBL/GenBank/DDBJ databases">
        <authorList>
            <person name="Chen Y."/>
            <person name="Shah S."/>
            <person name="Dougan E. K."/>
            <person name="Thang M."/>
            <person name="Chan C."/>
        </authorList>
    </citation>
    <scope>NUCLEOTIDE SEQUENCE [LARGE SCALE GENOMIC DNA]</scope>
</reference>
<dbReference type="GO" id="GO:0044773">
    <property type="term" value="P:mitotic DNA damage checkpoint signaling"/>
    <property type="evidence" value="ECO:0007669"/>
    <property type="project" value="TreeGrafter"/>
</dbReference>
<dbReference type="EMBL" id="CAMXCT020000558">
    <property type="protein sequence ID" value="CAL1133839.1"/>
    <property type="molecule type" value="Genomic_DNA"/>
</dbReference>
<dbReference type="GO" id="GO:0005524">
    <property type="term" value="F:ATP binding"/>
    <property type="evidence" value="ECO:0007669"/>
    <property type="project" value="InterPro"/>
</dbReference>
<sequence>MSLPHEKSRRSMENEIETLLGLDHPNIIRPLGKGHVLDAEHGRLPAFLMELGKYSVAALETERYKKAAAKAVVKQVAPALLYLYDKGFGHMDLTPSNILVTKESDCGGELQLEVKLIDAGGAGELGKHVVTQNTKDYSNPVLFQHKVQLEDRSSHCSQPPISSCQDLYSLIKTVRELAGSHFITVLNLLDDLSRAKRFGDNEDAVLEGVEFQPQQAQFRTIFSLRRKAFKVDTGPSTLHLSSEFLRNKLDETEGELIMSQEASGSQDIFLKFALLELMAKKRFWPEQWEDLEFVLEAVKEHGCALMFASGQLRNDRQFVTEAVRQRGSALQFVSKDLQSDREIVLEAVRQDGTALQFAAKNLHRDGAIVWAAVQQNGSALQFAFEDLQSNRKLVQEAVRKSGRAMQFASNKLQNDRLLVLEAVRQNGSALQFASKVLQSDSLVVETAVRSFNPSVLEFASDFMRQVVKLNGNAFEFASEALKEDPEAVLDAVNEHYATLRFASKDLREDRDFILEAVRWNGFALRFASPEIQNDKEVVLRAIEQRLQHGDSSDLSVLDFAGEDVRNDRDVVLQALEVNARAFRFAPQNLQGDKEVALKAIRQQGSMLELASESLRSDREVVLEAVRRYGSALQFASETLRSDKEVVLQALRGHGHALQFASVDLKADREVVLQAIQHQQPLRHAEGGNERWWHAERGNDVLQFASQDLQGDTELVLQAAVRNITVLTFAPVKLLGNKEFMLRVARSCFFYKVFHGDRHEFFSRGRFSDRYDPAWNHRGFEHLLMEQLQGFQGAFDLLRHFLQYASRDLQDDRDFIQRAADIAKHFATTDSWHDELDLVLKAVRPGLLLEFAPQKWQNHQGVVLEAVRQNGFALQFASEDLKADKLIVHHAYQQNRDSLEFASAELRRTSKRQPCEIL</sequence>
<dbReference type="GO" id="GO:0005737">
    <property type="term" value="C:cytoplasm"/>
    <property type="evidence" value="ECO:0007669"/>
    <property type="project" value="TreeGrafter"/>
</dbReference>
<proteinExistence type="predicted"/>
<dbReference type="Pfam" id="PF13475">
    <property type="entry name" value="DUF4116"/>
    <property type="match status" value="8"/>
</dbReference>
<dbReference type="SUPFAM" id="SSF56112">
    <property type="entry name" value="Protein kinase-like (PK-like)"/>
    <property type="match status" value="1"/>
</dbReference>
<dbReference type="PANTHER" id="PTHR44167">
    <property type="entry name" value="OVARIAN-SPECIFIC SERINE/THREONINE-PROTEIN KINASE LOK-RELATED"/>
    <property type="match status" value="1"/>
</dbReference>
<dbReference type="PANTHER" id="PTHR44167:SF24">
    <property type="entry name" value="SERINE_THREONINE-PROTEIN KINASE CHK2"/>
    <property type="match status" value="1"/>
</dbReference>
<dbReference type="OrthoDB" id="47228at2759"/>
<feature type="domain" description="Protein kinase" evidence="1">
    <location>
        <begin position="1"/>
        <end position="270"/>
    </location>
</feature>
<dbReference type="PROSITE" id="PS50011">
    <property type="entry name" value="PROTEIN_KINASE_DOM"/>
    <property type="match status" value="1"/>
</dbReference>
<dbReference type="EMBL" id="CAMXCT010000558">
    <property type="protein sequence ID" value="CAI3980464.1"/>
    <property type="molecule type" value="Genomic_DNA"/>
</dbReference>
<organism evidence="2">
    <name type="scientific">Cladocopium goreaui</name>
    <dbReference type="NCBI Taxonomy" id="2562237"/>
    <lineage>
        <taxon>Eukaryota</taxon>
        <taxon>Sar</taxon>
        <taxon>Alveolata</taxon>
        <taxon>Dinophyceae</taxon>
        <taxon>Suessiales</taxon>
        <taxon>Symbiodiniaceae</taxon>
        <taxon>Cladocopium</taxon>
    </lineage>
</organism>
<evidence type="ECO:0000259" key="1">
    <source>
        <dbReference type="PROSITE" id="PS50011"/>
    </source>
</evidence>
<evidence type="ECO:0000313" key="4">
    <source>
        <dbReference type="EMBL" id="CAL4767776.1"/>
    </source>
</evidence>
<evidence type="ECO:0000313" key="5">
    <source>
        <dbReference type="Proteomes" id="UP001152797"/>
    </source>
</evidence>